<accession>A0A1I7XWI5</accession>
<organism evidence="1 2">
    <name type="scientific">Steinernema glaseri</name>
    <dbReference type="NCBI Taxonomy" id="37863"/>
    <lineage>
        <taxon>Eukaryota</taxon>
        <taxon>Metazoa</taxon>
        <taxon>Ecdysozoa</taxon>
        <taxon>Nematoda</taxon>
        <taxon>Chromadorea</taxon>
        <taxon>Rhabditida</taxon>
        <taxon>Tylenchina</taxon>
        <taxon>Panagrolaimomorpha</taxon>
        <taxon>Strongyloidoidea</taxon>
        <taxon>Steinernematidae</taxon>
        <taxon>Steinernema</taxon>
    </lineage>
</organism>
<evidence type="ECO:0000313" key="2">
    <source>
        <dbReference type="WBParaSite" id="L893_g10318.t1"/>
    </source>
</evidence>
<dbReference type="WBParaSite" id="L893_g10318.t1">
    <property type="protein sequence ID" value="L893_g10318.t1"/>
    <property type="gene ID" value="L893_g10318"/>
</dbReference>
<reference evidence="2" key="1">
    <citation type="submission" date="2016-11" db="UniProtKB">
        <authorList>
            <consortium name="WormBaseParasite"/>
        </authorList>
    </citation>
    <scope>IDENTIFICATION</scope>
</reference>
<protein>
    <submittedName>
        <fullName evidence="2">THUMP domain-containing protein</fullName>
    </submittedName>
</protein>
<proteinExistence type="predicted"/>
<name>A0A1I7XWI5_9BILA</name>
<dbReference type="Proteomes" id="UP000095287">
    <property type="component" value="Unplaced"/>
</dbReference>
<dbReference type="AlphaFoldDB" id="A0A1I7XWI5"/>
<keyword evidence="1" id="KW-1185">Reference proteome</keyword>
<sequence>MSVVSAAHRLHAAVNTARHGSVGEIEEEDPDKTILDPEICDKVLKFIETCDTHTNDERKDEGIVKPSGSRQKIVYHLWPFSDLFNSMLREWGRNPAISLNANFYVERVPDSDQKCSEDIDKLLIEFLTFNLTRPTERSDWCIIESPLPSEEAFHNLLENVFFKTTLSAEEIRRKRPKNGRRQTRFVIKDHRAVMSLHDTRDMLHQVCERLGLMITDNAVFMTRIVGQRTERHKYSMQSFINGQIERACWIDCCDYMSTFRIHLTNDSTVNTVNIYYYLEHIDDVHPQFSIVFEHMLHFPTVAFKLERNVEMEFDPYSSRL</sequence>
<evidence type="ECO:0000313" key="1">
    <source>
        <dbReference type="Proteomes" id="UP000095287"/>
    </source>
</evidence>